<feature type="transmembrane region" description="Helical" evidence="5">
    <location>
        <begin position="159"/>
        <end position="177"/>
    </location>
</feature>
<protein>
    <submittedName>
        <fullName evidence="6">RTA1 domain protein</fullName>
    </submittedName>
</protein>
<feature type="transmembrane region" description="Helical" evidence="5">
    <location>
        <begin position="17"/>
        <end position="35"/>
    </location>
</feature>
<keyword evidence="2 5" id="KW-0812">Transmembrane</keyword>
<reference evidence="6" key="2">
    <citation type="submission" date="2023-05" db="EMBL/GenBank/DDBJ databases">
        <authorList>
            <consortium name="Lawrence Berkeley National Laboratory"/>
            <person name="Steindorff A."/>
            <person name="Hensen N."/>
            <person name="Bonometti L."/>
            <person name="Westerberg I."/>
            <person name="Brannstrom I.O."/>
            <person name="Guillou S."/>
            <person name="Cros-Aarteil S."/>
            <person name="Calhoun S."/>
            <person name="Haridas S."/>
            <person name="Kuo A."/>
            <person name="Mondo S."/>
            <person name="Pangilinan J."/>
            <person name="Riley R."/>
            <person name="Labutti K."/>
            <person name="Andreopoulos B."/>
            <person name="Lipzen A."/>
            <person name="Chen C."/>
            <person name="Yanf M."/>
            <person name="Daum C."/>
            <person name="Ng V."/>
            <person name="Clum A."/>
            <person name="Ohm R."/>
            <person name="Martin F."/>
            <person name="Silar P."/>
            <person name="Natvig D."/>
            <person name="Lalanne C."/>
            <person name="Gautier V."/>
            <person name="Ament-Velasquez S.L."/>
            <person name="Kruys A."/>
            <person name="Hutchinson M.I."/>
            <person name="Powell A.J."/>
            <person name="Barry K."/>
            <person name="Miller A.N."/>
            <person name="Grigoriev I.V."/>
            <person name="Debuchy R."/>
            <person name="Gladieux P."/>
            <person name="Thoren M.H."/>
            <person name="Johannesson H."/>
        </authorList>
    </citation>
    <scope>NUCLEOTIDE SEQUENCE</scope>
    <source>
        <strain evidence="6">CBS 123565</strain>
    </source>
</reference>
<feature type="transmembrane region" description="Helical" evidence="5">
    <location>
        <begin position="189"/>
        <end position="210"/>
    </location>
</feature>
<sequence>MSNNTSESVYVFEPNKGAALFFASAFAASGLFHLWQCLTYHCFKVTALLPFSCALLAAAYGTRAYSASHPDDAQVYTASTLLTYMSPPVIQLANLLILGRLFHFVPYFAPMHPASMLVTFVSLTAVIELGTVTGIAYLTNRDLPDKSLGIGDSMTKASLVLQLLVISFFFVLAGIFHRCCDAGRIKAHSVIWPLLASYVSMVLMLSRTIFRMVEHFGSSPLTKELEAQPLSLSPVVRYEWYFYVFDASLVLIAVAAWNAVHPGRLLPEDPRKYLAQDGVTVLKGPGWKSSRSLTETFFNPFAMLTTRGGHEKKFWETNGFALGTVRRGNGTPRRA</sequence>
<dbReference type="PANTHER" id="PTHR31465">
    <property type="entry name" value="PROTEIN RTA1-RELATED"/>
    <property type="match status" value="1"/>
</dbReference>
<evidence type="ECO:0000256" key="1">
    <source>
        <dbReference type="ARBA" id="ARBA00004141"/>
    </source>
</evidence>
<proteinExistence type="predicted"/>
<dbReference type="GO" id="GO:0016020">
    <property type="term" value="C:membrane"/>
    <property type="evidence" value="ECO:0007669"/>
    <property type="project" value="UniProtKB-SubCell"/>
</dbReference>
<keyword evidence="3 5" id="KW-1133">Transmembrane helix</keyword>
<comment type="subcellular location">
    <subcellularLocation>
        <location evidence="1">Membrane</location>
        <topology evidence="1">Multi-pass membrane protein</topology>
    </subcellularLocation>
</comment>
<dbReference type="AlphaFoldDB" id="A0AAN6UMR6"/>
<dbReference type="Pfam" id="PF04479">
    <property type="entry name" value="RTA1"/>
    <property type="match status" value="1"/>
</dbReference>
<keyword evidence="4 5" id="KW-0472">Membrane</keyword>
<reference evidence="6" key="1">
    <citation type="journal article" date="2023" name="Mol. Phylogenet. Evol.">
        <title>Genome-scale phylogeny and comparative genomics of the fungal order Sordariales.</title>
        <authorList>
            <person name="Hensen N."/>
            <person name="Bonometti L."/>
            <person name="Westerberg I."/>
            <person name="Brannstrom I.O."/>
            <person name="Guillou S."/>
            <person name="Cros-Aarteil S."/>
            <person name="Calhoun S."/>
            <person name="Haridas S."/>
            <person name="Kuo A."/>
            <person name="Mondo S."/>
            <person name="Pangilinan J."/>
            <person name="Riley R."/>
            <person name="LaButti K."/>
            <person name="Andreopoulos B."/>
            <person name="Lipzen A."/>
            <person name="Chen C."/>
            <person name="Yan M."/>
            <person name="Daum C."/>
            <person name="Ng V."/>
            <person name="Clum A."/>
            <person name="Steindorff A."/>
            <person name="Ohm R.A."/>
            <person name="Martin F."/>
            <person name="Silar P."/>
            <person name="Natvig D.O."/>
            <person name="Lalanne C."/>
            <person name="Gautier V."/>
            <person name="Ament-Velasquez S.L."/>
            <person name="Kruys A."/>
            <person name="Hutchinson M.I."/>
            <person name="Powell A.J."/>
            <person name="Barry K."/>
            <person name="Miller A.N."/>
            <person name="Grigoriev I.V."/>
            <person name="Debuchy R."/>
            <person name="Gladieux P."/>
            <person name="Hiltunen Thoren M."/>
            <person name="Johannesson H."/>
        </authorList>
    </citation>
    <scope>NUCLEOTIDE SEQUENCE</scope>
    <source>
        <strain evidence="6">CBS 123565</strain>
    </source>
</reference>
<dbReference type="EMBL" id="MU853405">
    <property type="protein sequence ID" value="KAK4135917.1"/>
    <property type="molecule type" value="Genomic_DNA"/>
</dbReference>
<feature type="transmembrane region" description="Helical" evidence="5">
    <location>
        <begin position="81"/>
        <end position="102"/>
    </location>
</feature>
<feature type="transmembrane region" description="Helical" evidence="5">
    <location>
        <begin position="114"/>
        <end position="139"/>
    </location>
</feature>
<evidence type="ECO:0000256" key="3">
    <source>
        <dbReference type="ARBA" id="ARBA00022989"/>
    </source>
</evidence>
<comment type="caution">
    <text evidence="6">The sequence shown here is derived from an EMBL/GenBank/DDBJ whole genome shotgun (WGS) entry which is preliminary data.</text>
</comment>
<name>A0AAN6UMR6_9PEZI</name>
<keyword evidence="7" id="KW-1185">Reference proteome</keyword>
<gene>
    <name evidence="6" type="ORF">BT67DRAFT_264187</name>
</gene>
<evidence type="ECO:0000313" key="6">
    <source>
        <dbReference type="EMBL" id="KAK4135917.1"/>
    </source>
</evidence>
<evidence type="ECO:0000256" key="4">
    <source>
        <dbReference type="ARBA" id="ARBA00023136"/>
    </source>
</evidence>
<evidence type="ECO:0000256" key="2">
    <source>
        <dbReference type="ARBA" id="ARBA00022692"/>
    </source>
</evidence>
<dbReference type="Proteomes" id="UP001304895">
    <property type="component" value="Unassembled WGS sequence"/>
</dbReference>
<organism evidence="6 7">
    <name type="scientific">Trichocladium antarcticum</name>
    <dbReference type="NCBI Taxonomy" id="1450529"/>
    <lineage>
        <taxon>Eukaryota</taxon>
        <taxon>Fungi</taxon>
        <taxon>Dikarya</taxon>
        <taxon>Ascomycota</taxon>
        <taxon>Pezizomycotina</taxon>
        <taxon>Sordariomycetes</taxon>
        <taxon>Sordariomycetidae</taxon>
        <taxon>Sordariales</taxon>
        <taxon>Chaetomiaceae</taxon>
        <taxon>Trichocladium</taxon>
    </lineage>
</organism>
<feature type="transmembrane region" description="Helical" evidence="5">
    <location>
        <begin position="42"/>
        <end position="61"/>
    </location>
</feature>
<evidence type="ECO:0000256" key="5">
    <source>
        <dbReference type="SAM" id="Phobius"/>
    </source>
</evidence>
<dbReference type="InterPro" id="IPR007568">
    <property type="entry name" value="RTA1"/>
</dbReference>
<accession>A0AAN6UMR6</accession>
<feature type="transmembrane region" description="Helical" evidence="5">
    <location>
        <begin position="240"/>
        <end position="260"/>
    </location>
</feature>
<dbReference type="PANTHER" id="PTHR31465:SF34">
    <property type="entry name" value="DOMAIN PROTEIN, PUTATIVE (AFU_ORTHOLOGUE AFUA_3G00480)-RELATED"/>
    <property type="match status" value="1"/>
</dbReference>
<evidence type="ECO:0000313" key="7">
    <source>
        <dbReference type="Proteomes" id="UP001304895"/>
    </source>
</evidence>